<dbReference type="Gene3D" id="2.10.260.10">
    <property type="match status" value="1"/>
</dbReference>
<gene>
    <name evidence="3" type="ORF">SCABRO_03923</name>
</gene>
<keyword evidence="1" id="KW-0238">DNA-binding</keyword>
<comment type="caution">
    <text evidence="3">The sequence shown here is derived from an EMBL/GenBank/DDBJ whole genome shotgun (WGS) entry which is preliminary data.</text>
</comment>
<dbReference type="GO" id="GO:0003677">
    <property type="term" value="F:DNA binding"/>
    <property type="evidence" value="ECO:0007669"/>
    <property type="project" value="UniProtKB-UniRule"/>
</dbReference>
<accession>A0A0B0EDY0</accession>
<proteinExistence type="predicted"/>
<protein>
    <submittedName>
        <fullName evidence="3">Putative transcriptional regulator</fullName>
    </submittedName>
</protein>
<dbReference type="Pfam" id="PF04014">
    <property type="entry name" value="MazE_antitoxin"/>
    <property type="match status" value="1"/>
</dbReference>
<dbReference type="EMBL" id="JRYO01000266">
    <property type="protein sequence ID" value="KHE90341.1"/>
    <property type="molecule type" value="Genomic_DNA"/>
</dbReference>
<name>A0A0B0EDY0_9BACT</name>
<dbReference type="AlphaFoldDB" id="A0A0B0EDY0"/>
<dbReference type="InterPro" id="IPR037914">
    <property type="entry name" value="SpoVT-AbrB_sf"/>
</dbReference>
<feature type="domain" description="SpoVT-AbrB" evidence="2">
    <location>
        <begin position="1"/>
        <end position="45"/>
    </location>
</feature>
<dbReference type="SUPFAM" id="SSF89447">
    <property type="entry name" value="AbrB/MazE/MraZ-like"/>
    <property type="match status" value="1"/>
</dbReference>
<evidence type="ECO:0000313" key="4">
    <source>
        <dbReference type="Proteomes" id="UP000030652"/>
    </source>
</evidence>
<evidence type="ECO:0000313" key="3">
    <source>
        <dbReference type="EMBL" id="KHE90341.1"/>
    </source>
</evidence>
<reference evidence="3 4" key="1">
    <citation type="submission" date="2014-10" db="EMBL/GenBank/DDBJ databases">
        <title>Draft genome of anammox bacterium scalindua brodae, obtained using differential coverage binning of sequence data from two enrichment reactors.</title>
        <authorList>
            <person name="Speth D.R."/>
            <person name="Russ L."/>
            <person name="Kartal B."/>
            <person name="Op den Camp H.J."/>
            <person name="Dutilh B.E."/>
            <person name="Jetten M.S."/>
        </authorList>
    </citation>
    <scope>NUCLEOTIDE SEQUENCE [LARGE SCALE GENOMIC DNA]</scope>
    <source>
        <strain evidence="3">RU1</strain>
    </source>
</reference>
<dbReference type="InterPro" id="IPR007159">
    <property type="entry name" value="SpoVT-AbrB_dom"/>
</dbReference>
<dbReference type="PROSITE" id="PS51740">
    <property type="entry name" value="SPOVT_ABRB"/>
    <property type="match status" value="1"/>
</dbReference>
<dbReference type="Proteomes" id="UP000030652">
    <property type="component" value="Unassembled WGS sequence"/>
</dbReference>
<dbReference type="SMART" id="SM00966">
    <property type="entry name" value="SpoVT_AbrB"/>
    <property type="match status" value="1"/>
</dbReference>
<evidence type="ECO:0000259" key="2">
    <source>
        <dbReference type="PROSITE" id="PS51740"/>
    </source>
</evidence>
<dbReference type="eggNOG" id="COG2002">
    <property type="taxonomic scope" value="Bacteria"/>
</dbReference>
<organism evidence="3 4">
    <name type="scientific">Candidatus Scalindua brodae</name>
    <dbReference type="NCBI Taxonomy" id="237368"/>
    <lineage>
        <taxon>Bacteria</taxon>
        <taxon>Pseudomonadati</taxon>
        <taxon>Planctomycetota</taxon>
        <taxon>Candidatus Brocadiia</taxon>
        <taxon>Candidatus Brocadiales</taxon>
        <taxon>Candidatus Scalinduaceae</taxon>
        <taxon>Candidatus Scalindua</taxon>
    </lineage>
</organism>
<dbReference type="NCBIfam" id="TIGR01439">
    <property type="entry name" value="lp_hng_hel_AbrB"/>
    <property type="match status" value="1"/>
</dbReference>
<sequence length="77" mass="9160">MKSKITSKYQTTIPREIRDRLNLSVSDSIEWIIEKDRILVEPVNKPFLKYKGSIKIKSGNIREDILRSRKMRTLKKK</sequence>
<evidence type="ECO:0000256" key="1">
    <source>
        <dbReference type="PROSITE-ProRule" id="PRU01076"/>
    </source>
</evidence>